<evidence type="ECO:0000313" key="2">
    <source>
        <dbReference type="Proteomes" id="UP000823615"/>
    </source>
</evidence>
<comment type="caution">
    <text evidence="1">The sequence shown here is derived from an EMBL/GenBank/DDBJ whole genome shotgun (WGS) entry which is preliminary data.</text>
</comment>
<dbReference type="GO" id="GO:0016301">
    <property type="term" value="F:kinase activity"/>
    <property type="evidence" value="ECO:0007669"/>
    <property type="project" value="UniProtKB-KW"/>
</dbReference>
<dbReference type="PANTHER" id="PTHR10285">
    <property type="entry name" value="URIDINE KINASE"/>
    <property type="match status" value="1"/>
</dbReference>
<gene>
    <name evidence="1" type="ORF">IAA97_05955</name>
</gene>
<sequence>MTAVQSLLQHIAESTRIVAIDGRSASGKTTIASEMADVLGATIIHMDDFFLPLPLRTEARYREAGGNVHYERFIEEVLPGLENHEVFYYHRFDCSKMAYADELVRVDASRLVVVEGAYSLSPCFGHYYDFSVFMDIEAEEQMRRIVKRNGEERAEAFKTRWIPLEEAYFTATETAKRADLILDGAML</sequence>
<evidence type="ECO:0000313" key="1">
    <source>
        <dbReference type="EMBL" id="MBO8436504.1"/>
    </source>
</evidence>
<keyword evidence="1" id="KW-0808">Transferase</keyword>
<reference evidence="1" key="1">
    <citation type="submission" date="2020-10" db="EMBL/GenBank/DDBJ databases">
        <authorList>
            <person name="Gilroy R."/>
        </authorList>
    </citation>
    <scope>NUCLEOTIDE SEQUENCE</scope>
    <source>
        <strain evidence="1">7293</strain>
    </source>
</reference>
<dbReference type="SUPFAM" id="SSF52540">
    <property type="entry name" value="P-loop containing nucleoside triphosphate hydrolases"/>
    <property type="match status" value="1"/>
</dbReference>
<keyword evidence="1" id="KW-0418">Kinase</keyword>
<dbReference type="Proteomes" id="UP000823615">
    <property type="component" value="Unassembled WGS sequence"/>
</dbReference>
<dbReference type="Gene3D" id="3.40.50.300">
    <property type="entry name" value="P-loop containing nucleotide triphosphate hydrolases"/>
    <property type="match status" value="1"/>
</dbReference>
<reference evidence="1" key="2">
    <citation type="journal article" date="2021" name="PeerJ">
        <title>Extensive microbial diversity within the chicken gut microbiome revealed by metagenomics and culture.</title>
        <authorList>
            <person name="Gilroy R."/>
            <person name="Ravi A."/>
            <person name="Getino M."/>
            <person name="Pursley I."/>
            <person name="Horton D.L."/>
            <person name="Alikhan N.F."/>
            <person name="Baker D."/>
            <person name="Gharbi K."/>
            <person name="Hall N."/>
            <person name="Watson M."/>
            <person name="Adriaenssens E.M."/>
            <person name="Foster-Nyarko E."/>
            <person name="Jarju S."/>
            <person name="Secka A."/>
            <person name="Antonio M."/>
            <person name="Oren A."/>
            <person name="Chaudhuri R.R."/>
            <person name="La Ragione R."/>
            <person name="Hildebrand F."/>
            <person name="Pallen M.J."/>
        </authorList>
    </citation>
    <scope>NUCLEOTIDE SEQUENCE</scope>
    <source>
        <strain evidence="1">7293</strain>
    </source>
</reference>
<proteinExistence type="predicted"/>
<name>A0A9D9H5D8_9SPIO</name>
<dbReference type="InterPro" id="IPR027417">
    <property type="entry name" value="P-loop_NTPase"/>
</dbReference>
<organism evidence="1 2">
    <name type="scientific">Candidatus Ornithospirochaeta stercoripullorum</name>
    <dbReference type="NCBI Taxonomy" id="2840899"/>
    <lineage>
        <taxon>Bacteria</taxon>
        <taxon>Pseudomonadati</taxon>
        <taxon>Spirochaetota</taxon>
        <taxon>Spirochaetia</taxon>
        <taxon>Spirochaetales</taxon>
        <taxon>Spirochaetaceae</taxon>
        <taxon>Spirochaetaceae incertae sedis</taxon>
        <taxon>Candidatus Ornithospirochaeta</taxon>
    </lineage>
</organism>
<dbReference type="EMBL" id="JADIMT010000069">
    <property type="protein sequence ID" value="MBO8436504.1"/>
    <property type="molecule type" value="Genomic_DNA"/>
</dbReference>
<protein>
    <submittedName>
        <fullName evidence="1">Uridine kinase</fullName>
    </submittedName>
</protein>
<dbReference type="AlphaFoldDB" id="A0A9D9H5D8"/>
<accession>A0A9D9H5D8</accession>